<sequence length="63" mass="6844">PGVDEVKERLKDLGADEVFTESELEVKNVKSLLGGIPEPALGFNCVGGNSASLVLKFLREELW</sequence>
<dbReference type="GO" id="GO:0016491">
    <property type="term" value="F:oxidoreductase activity"/>
    <property type="evidence" value="ECO:0007669"/>
    <property type="project" value="UniProtKB-KW"/>
</dbReference>
<evidence type="ECO:0000256" key="2">
    <source>
        <dbReference type="ARBA" id="ARBA00023002"/>
    </source>
</evidence>
<dbReference type="Proteomes" id="UP000265520">
    <property type="component" value="Unassembled WGS sequence"/>
</dbReference>
<keyword evidence="1" id="KW-0521">NADP</keyword>
<dbReference type="EMBL" id="LXQA010089683">
    <property type="protein sequence ID" value="MCI13806.1"/>
    <property type="molecule type" value="Genomic_DNA"/>
</dbReference>
<dbReference type="AlphaFoldDB" id="A0A392PR68"/>
<dbReference type="InterPro" id="IPR036291">
    <property type="entry name" value="NAD(P)-bd_dom_sf"/>
</dbReference>
<proteinExistence type="predicted"/>
<dbReference type="SUPFAM" id="SSF51735">
    <property type="entry name" value="NAD(P)-binding Rossmann-fold domains"/>
    <property type="match status" value="1"/>
</dbReference>
<keyword evidence="4" id="KW-1185">Reference proteome</keyword>
<dbReference type="PANTHER" id="PTHR43981:SF2">
    <property type="entry name" value="ENOYL-[ACYL-CARRIER-PROTEIN] REDUCTASE, MITOCHONDRIAL"/>
    <property type="match status" value="1"/>
</dbReference>
<keyword evidence="2" id="KW-0560">Oxidoreductase</keyword>
<dbReference type="GO" id="GO:0006631">
    <property type="term" value="P:fatty acid metabolic process"/>
    <property type="evidence" value="ECO:0007669"/>
    <property type="project" value="TreeGrafter"/>
</dbReference>
<reference evidence="3 4" key="1">
    <citation type="journal article" date="2018" name="Front. Plant Sci.">
        <title>Red Clover (Trifolium pratense) and Zigzag Clover (T. medium) - A Picture of Genomic Similarities and Differences.</title>
        <authorList>
            <person name="Dluhosova J."/>
            <person name="Istvanek J."/>
            <person name="Nedelnik J."/>
            <person name="Repkova J."/>
        </authorList>
    </citation>
    <scope>NUCLEOTIDE SEQUENCE [LARGE SCALE GENOMIC DNA]</scope>
    <source>
        <strain evidence="4">cv. 10/8</strain>
        <tissue evidence="3">Leaf</tissue>
    </source>
</reference>
<dbReference type="Gene3D" id="3.40.50.720">
    <property type="entry name" value="NAD(P)-binding Rossmann-like Domain"/>
    <property type="match status" value="1"/>
</dbReference>
<organism evidence="3 4">
    <name type="scientific">Trifolium medium</name>
    <dbReference type="NCBI Taxonomy" id="97028"/>
    <lineage>
        <taxon>Eukaryota</taxon>
        <taxon>Viridiplantae</taxon>
        <taxon>Streptophyta</taxon>
        <taxon>Embryophyta</taxon>
        <taxon>Tracheophyta</taxon>
        <taxon>Spermatophyta</taxon>
        <taxon>Magnoliopsida</taxon>
        <taxon>eudicotyledons</taxon>
        <taxon>Gunneridae</taxon>
        <taxon>Pentapetalae</taxon>
        <taxon>rosids</taxon>
        <taxon>fabids</taxon>
        <taxon>Fabales</taxon>
        <taxon>Fabaceae</taxon>
        <taxon>Papilionoideae</taxon>
        <taxon>50 kb inversion clade</taxon>
        <taxon>NPAAA clade</taxon>
        <taxon>Hologalegina</taxon>
        <taxon>IRL clade</taxon>
        <taxon>Trifolieae</taxon>
        <taxon>Trifolium</taxon>
    </lineage>
</organism>
<dbReference type="PANTHER" id="PTHR43981">
    <property type="entry name" value="ENOYL-[ACYL-CARRIER-PROTEIN] REDUCTASE, MITOCHONDRIAL"/>
    <property type="match status" value="1"/>
</dbReference>
<evidence type="ECO:0000256" key="1">
    <source>
        <dbReference type="ARBA" id="ARBA00022857"/>
    </source>
</evidence>
<protein>
    <submittedName>
        <fullName evidence="3">Putative trans-2-enoyl-CoA reductase mitochondrial-like</fullName>
    </submittedName>
</protein>
<evidence type="ECO:0000313" key="3">
    <source>
        <dbReference type="EMBL" id="MCI13806.1"/>
    </source>
</evidence>
<accession>A0A392PR68</accession>
<name>A0A392PR68_9FABA</name>
<evidence type="ECO:0000313" key="4">
    <source>
        <dbReference type="Proteomes" id="UP000265520"/>
    </source>
</evidence>
<dbReference type="GO" id="GO:0005739">
    <property type="term" value="C:mitochondrion"/>
    <property type="evidence" value="ECO:0007669"/>
    <property type="project" value="TreeGrafter"/>
</dbReference>
<feature type="non-terminal residue" evidence="3">
    <location>
        <position position="1"/>
    </location>
</feature>
<dbReference type="InterPro" id="IPR051034">
    <property type="entry name" value="Mito_Enoyl-ACP_Reductase"/>
</dbReference>
<comment type="caution">
    <text evidence="3">The sequence shown here is derived from an EMBL/GenBank/DDBJ whole genome shotgun (WGS) entry which is preliminary data.</text>
</comment>